<dbReference type="AlphaFoldDB" id="A0A803PM88"/>
<dbReference type="EnsemblPlants" id="evm.model.05.1668">
    <property type="protein sequence ID" value="cds.evm.model.05.1668"/>
    <property type="gene ID" value="evm.TU.05.1668"/>
</dbReference>
<dbReference type="Proteomes" id="UP000596661">
    <property type="component" value="Chromosome 5"/>
</dbReference>
<dbReference type="Gramene" id="evm.model.05.1668">
    <property type="protein sequence ID" value="cds.evm.model.05.1668"/>
    <property type="gene ID" value="evm.TU.05.1668"/>
</dbReference>
<evidence type="ECO:0000313" key="1">
    <source>
        <dbReference type="EnsemblPlants" id="cds.evm.model.05.1668"/>
    </source>
</evidence>
<reference evidence="1" key="1">
    <citation type="submission" date="2018-11" db="EMBL/GenBank/DDBJ databases">
        <authorList>
            <person name="Grassa J C."/>
        </authorList>
    </citation>
    <scope>NUCLEOTIDE SEQUENCE [LARGE SCALE GENOMIC DNA]</scope>
</reference>
<dbReference type="EMBL" id="UZAU01000542">
    <property type="status" value="NOT_ANNOTATED_CDS"/>
    <property type="molecule type" value="Genomic_DNA"/>
</dbReference>
<organism evidence="1 2">
    <name type="scientific">Cannabis sativa</name>
    <name type="common">Hemp</name>
    <name type="synonym">Marijuana</name>
    <dbReference type="NCBI Taxonomy" id="3483"/>
    <lineage>
        <taxon>Eukaryota</taxon>
        <taxon>Viridiplantae</taxon>
        <taxon>Streptophyta</taxon>
        <taxon>Embryophyta</taxon>
        <taxon>Tracheophyta</taxon>
        <taxon>Spermatophyta</taxon>
        <taxon>Magnoliopsida</taxon>
        <taxon>eudicotyledons</taxon>
        <taxon>Gunneridae</taxon>
        <taxon>Pentapetalae</taxon>
        <taxon>rosids</taxon>
        <taxon>fabids</taxon>
        <taxon>Rosales</taxon>
        <taxon>Cannabaceae</taxon>
        <taxon>Cannabis</taxon>
    </lineage>
</organism>
<protein>
    <submittedName>
        <fullName evidence="1">Uncharacterized protein</fullName>
    </submittedName>
</protein>
<proteinExistence type="predicted"/>
<evidence type="ECO:0000313" key="2">
    <source>
        <dbReference type="Proteomes" id="UP000596661"/>
    </source>
</evidence>
<name>A0A803PM88_CANSA</name>
<accession>A0A803PM88</accession>
<reference evidence="1" key="2">
    <citation type="submission" date="2021-03" db="UniProtKB">
        <authorList>
            <consortium name="EnsemblPlants"/>
        </authorList>
    </citation>
    <scope>IDENTIFICATION</scope>
</reference>
<keyword evidence="2" id="KW-1185">Reference proteome</keyword>
<sequence length="114" mass="12946">MDTGWHNADPNACHICVAFMLKKFVTKNNVGQPPGLRWFFPIGQQYAKTDCPKALISCQPIRKGYMTHIEGKQESSSHKILVAACRTSEFLFLREDYWVFSVNVHKDLLSSNVG</sequence>